<feature type="compositionally biased region" description="Basic and acidic residues" evidence="1">
    <location>
        <begin position="302"/>
        <end position="317"/>
    </location>
</feature>
<evidence type="ECO:0000256" key="1">
    <source>
        <dbReference type="SAM" id="MobiDB-lite"/>
    </source>
</evidence>
<dbReference type="PANTHER" id="PTHR28155">
    <property type="entry name" value="ACR243WP"/>
    <property type="match status" value="1"/>
</dbReference>
<dbReference type="EMBL" id="KZ559122">
    <property type="protein sequence ID" value="PLB40932.1"/>
    <property type="molecule type" value="Genomic_DNA"/>
</dbReference>
<name>A0A2I2FJZ8_ASPCN</name>
<dbReference type="AlphaFoldDB" id="A0A2I2FJZ8"/>
<feature type="compositionally biased region" description="Basic and acidic residues" evidence="1">
    <location>
        <begin position="27"/>
        <end position="39"/>
    </location>
</feature>
<organism evidence="2 3">
    <name type="scientific">Aspergillus candidus</name>
    <dbReference type="NCBI Taxonomy" id="41067"/>
    <lineage>
        <taxon>Eukaryota</taxon>
        <taxon>Fungi</taxon>
        <taxon>Dikarya</taxon>
        <taxon>Ascomycota</taxon>
        <taxon>Pezizomycotina</taxon>
        <taxon>Eurotiomycetes</taxon>
        <taxon>Eurotiomycetidae</taxon>
        <taxon>Eurotiales</taxon>
        <taxon>Aspergillaceae</taxon>
        <taxon>Aspergillus</taxon>
        <taxon>Aspergillus subgen. Circumdati</taxon>
    </lineage>
</organism>
<dbReference type="InterPro" id="IPR013240">
    <property type="entry name" value="DNA-dir_RNA_pol1_su_RPA34"/>
</dbReference>
<dbReference type="GeneID" id="36518533"/>
<dbReference type="Pfam" id="PF08208">
    <property type="entry name" value="RNA_polI_A34"/>
    <property type="match status" value="1"/>
</dbReference>
<evidence type="ECO:0000313" key="2">
    <source>
        <dbReference type="EMBL" id="PLB40932.1"/>
    </source>
</evidence>
<accession>A0A2I2FJZ8</accession>
<sequence length="325" mass="34960">MAAKKSARPPTPESSSSASSRSSSPETTKKSTKPEKSDESSSEDDSTGSSGGDSSSSEDEKQDHATDGQSKDKHSSKPAFLPPQPYKPPTGFKPIKKQSPPSATTTSLLSDLRGKQVFHVTAPSFLPIHKVKEISLAKALQGEPILTHDGVQYGIPANSTGQDDTAGKSLALYDPKTQTYRPSPATNIKSFHVQELVHIPARSQDADQDVILEAAREQVKPPRKQPSNLKMRFRPVGSGDAPAETLGSSDDESDAEQQPARTAREEKKKRKHHQAEEESLPAAGSPRKKSKKVASSSQDAGDGEKSKKSSKSRDEKKQKKSKKSA</sequence>
<keyword evidence="2" id="KW-0240">DNA-directed RNA polymerase</keyword>
<feature type="compositionally biased region" description="Low complexity" evidence="1">
    <location>
        <begin position="102"/>
        <end position="111"/>
    </location>
</feature>
<dbReference type="GO" id="GO:0006360">
    <property type="term" value="P:transcription by RNA polymerase I"/>
    <property type="evidence" value="ECO:0007669"/>
    <property type="project" value="InterPro"/>
</dbReference>
<feature type="compositionally biased region" description="Low complexity" evidence="1">
    <location>
        <begin position="13"/>
        <end position="26"/>
    </location>
</feature>
<protein>
    <submittedName>
        <fullName evidence="2">DNA-directed RNA polymerase I subunit RPA34.5-domain-containing protein</fullName>
    </submittedName>
</protein>
<proteinExistence type="predicted"/>
<dbReference type="Proteomes" id="UP000234585">
    <property type="component" value="Unassembled WGS sequence"/>
</dbReference>
<dbReference type="GO" id="GO:0000428">
    <property type="term" value="C:DNA-directed RNA polymerase complex"/>
    <property type="evidence" value="ECO:0007669"/>
    <property type="project" value="UniProtKB-KW"/>
</dbReference>
<keyword evidence="2" id="KW-0804">Transcription</keyword>
<feature type="region of interest" description="Disordered" evidence="1">
    <location>
        <begin position="1"/>
        <end position="111"/>
    </location>
</feature>
<gene>
    <name evidence="2" type="ORF">BDW47DRAFT_100182</name>
</gene>
<dbReference type="InterPro" id="IPR053263">
    <property type="entry name" value="Euk_RPA34_RNAP_subunit"/>
</dbReference>
<feature type="region of interest" description="Disordered" evidence="1">
    <location>
        <begin position="216"/>
        <end position="325"/>
    </location>
</feature>
<evidence type="ECO:0000313" key="3">
    <source>
        <dbReference type="Proteomes" id="UP000234585"/>
    </source>
</evidence>
<feature type="compositionally biased region" description="Basic and acidic residues" evidence="1">
    <location>
        <begin position="58"/>
        <end position="75"/>
    </location>
</feature>
<keyword evidence="3" id="KW-1185">Reference proteome</keyword>
<reference evidence="2 3" key="1">
    <citation type="submission" date="2017-12" db="EMBL/GenBank/DDBJ databases">
        <authorList>
            <consortium name="DOE Joint Genome Institute"/>
            <person name="Haridas S."/>
            <person name="Kjaerbolling I."/>
            <person name="Vesth T.C."/>
            <person name="Frisvad J.C."/>
            <person name="Nybo J.L."/>
            <person name="Theobald S."/>
            <person name="Kuo A."/>
            <person name="Bowyer P."/>
            <person name="Matsuda Y."/>
            <person name="Mondo S."/>
            <person name="Lyhne E.K."/>
            <person name="Kogle M.E."/>
            <person name="Clum A."/>
            <person name="Lipzen A."/>
            <person name="Salamov A."/>
            <person name="Ngan C.Y."/>
            <person name="Daum C."/>
            <person name="Chiniquy J."/>
            <person name="Barry K."/>
            <person name="LaButti K."/>
            <person name="Simmons B.A."/>
            <person name="Magnuson J.K."/>
            <person name="Mortensen U.H."/>
            <person name="Larsen T.O."/>
            <person name="Grigoriev I.V."/>
            <person name="Baker S.E."/>
            <person name="Andersen M.R."/>
            <person name="Nordberg H.P."/>
            <person name="Cantor M.N."/>
            <person name="Hua S.X."/>
        </authorList>
    </citation>
    <scope>NUCLEOTIDE SEQUENCE [LARGE SCALE GENOMIC DNA]</scope>
    <source>
        <strain evidence="2 3">CBS 102.13</strain>
    </source>
</reference>
<dbReference type="RefSeq" id="XP_024674944.1">
    <property type="nucleotide sequence ID" value="XM_024811373.1"/>
</dbReference>
<dbReference type="OrthoDB" id="76224at2759"/>
<dbReference type="PANTHER" id="PTHR28155:SF1">
    <property type="entry name" value="DNA-DIRECTED RNA POLYMERASE I SUBUNIT RPA34.5-DOMAIN-CONTAINING PROTEIN"/>
    <property type="match status" value="1"/>
</dbReference>